<dbReference type="WBParaSite" id="Pan_g20657.t1">
    <property type="protein sequence ID" value="Pan_g20657.t1"/>
    <property type="gene ID" value="Pan_g20657"/>
</dbReference>
<keyword evidence="5" id="KW-0812">Transmembrane</keyword>
<feature type="domain" description="Kringle" evidence="6">
    <location>
        <begin position="54"/>
        <end position="160"/>
    </location>
</feature>
<feature type="region of interest" description="Disordered" evidence="4">
    <location>
        <begin position="272"/>
        <end position="334"/>
    </location>
</feature>
<evidence type="ECO:0000256" key="5">
    <source>
        <dbReference type="SAM" id="Phobius"/>
    </source>
</evidence>
<keyword evidence="5" id="KW-1133">Transmembrane helix</keyword>
<protein>
    <submittedName>
        <fullName evidence="8">Kringle domain-containing protein</fullName>
    </submittedName>
</protein>
<feature type="compositionally biased region" description="Low complexity" evidence="4">
    <location>
        <begin position="282"/>
        <end position="295"/>
    </location>
</feature>
<keyword evidence="1 3" id="KW-0420">Kringle</keyword>
<dbReference type="PROSITE" id="PS50070">
    <property type="entry name" value="KRINGLE_2"/>
    <property type="match status" value="1"/>
</dbReference>
<proteinExistence type="predicted"/>
<evidence type="ECO:0000256" key="4">
    <source>
        <dbReference type="SAM" id="MobiDB-lite"/>
    </source>
</evidence>
<keyword evidence="2" id="KW-1015">Disulfide bond</keyword>
<accession>A0A7E4VIP1</accession>
<feature type="transmembrane region" description="Helical" evidence="5">
    <location>
        <begin position="229"/>
        <end position="251"/>
    </location>
</feature>
<dbReference type="SUPFAM" id="SSF57440">
    <property type="entry name" value="Kringle-like"/>
    <property type="match status" value="1"/>
</dbReference>
<reference evidence="8" key="2">
    <citation type="submission" date="2020-10" db="UniProtKB">
        <authorList>
            <consortium name="WormBaseParasite"/>
        </authorList>
    </citation>
    <scope>IDENTIFICATION</scope>
</reference>
<feature type="compositionally biased region" description="Basic residues" evidence="4">
    <location>
        <begin position="322"/>
        <end position="334"/>
    </location>
</feature>
<evidence type="ECO:0000259" key="6">
    <source>
        <dbReference type="PROSITE" id="PS50070"/>
    </source>
</evidence>
<feature type="transmembrane region" description="Helical" evidence="5">
    <location>
        <begin position="6"/>
        <end position="24"/>
    </location>
</feature>
<dbReference type="Proteomes" id="UP000492821">
    <property type="component" value="Unassembled WGS sequence"/>
</dbReference>
<comment type="caution">
    <text evidence="3">Lacks conserved residue(s) required for the propagation of feature annotation.</text>
</comment>
<evidence type="ECO:0000313" key="7">
    <source>
        <dbReference type="Proteomes" id="UP000492821"/>
    </source>
</evidence>
<organism evidence="7 8">
    <name type="scientific">Panagrellus redivivus</name>
    <name type="common">Microworm</name>
    <dbReference type="NCBI Taxonomy" id="6233"/>
    <lineage>
        <taxon>Eukaryota</taxon>
        <taxon>Metazoa</taxon>
        <taxon>Ecdysozoa</taxon>
        <taxon>Nematoda</taxon>
        <taxon>Chromadorea</taxon>
        <taxon>Rhabditida</taxon>
        <taxon>Tylenchina</taxon>
        <taxon>Panagrolaimomorpha</taxon>
        <taxon>Panagrolaimoidea</taxon>
        <taxon>Panagrolaimidae</taxon>
        <taxon>Panagrellus</taxon>
    </lineage>
</organism>
<feature type="compositionally biased region" description="Basic and acidic residues" evidence="4">
    <location>
        <begin position="296"/>
        <end position="312"/>
    </location>
</feature>
<evidence type="ECO:0000313" key="8">
    <source>
        <dbReference type="WBParaSite" id="Pan_g20657.t1"/>
    </source>
</evidence>
<dbReference type="InterPro" id="IPR000001">
    <property type="entry name" value="Kringle"/>
</dbReference>
<name>A0A7E4VIP1_PANRE</name>
<dbReference type="InterPro" id="IPR013806">
    <property type="entry name" value="Kringle-like"/>
</dbReference>
<dbReference type="AlphaFoldDB" id="A0A7E4VIP1"/>
<dbReference type="InterPro" id="IPR058845">
    <property type="entry name" value="Kringle_2"/>
</dbReference>
<keyword evidence="5" id="KW-0472">Membrane</keyword>
<dbReference type="Pfam" id="PF25866">
    <property type="entry name" value="Kringle_2"/>
    <property type="match status" value="1"/>
</dbReference>
<sequence>MAMLGLPLIVTAMVVVVVLEVRGIGSHRYEGRFFDPGNFTYAECIPPSSIQTYSYYGSKSTDRKNSSCAVWKDVMKYHLKLMRGYNQFFFADERLDHNYCRTVRLDTFRRDRRFNNASAHSYVHEDGWQHGPWCYVKLAPRDLRTRLWGKFNSDYSPQPCFDPCGKKDPSPPVSTTPPPKVDHFFEYAGFIEYLADTLFDDFDHGPSDYYDAKPSDELLSETFKQNRKLICYIGMPFMFFVIGLVFLWHFYKTRKATKALNVKLLIQRAAQNQVPATPKAETSPTATPTQSPATTPDEKDKPNTGAKSPDKKKAPKAGKQPNAKKPKASKLRKK</sequence>
<keyword evidence="7" id="KW-1185">Reference proteome</keyword>
<dbReference type="Gene3D" id="2.40.20.10">
    <property type="entry name" value="Plasminogen Kringle 4"/>
    <property type="match status" value="1"/>
</dbReference>
<evidence type="ECO:0000256" key="1">
    <source>
        <dbReference type="ARBA" id="ARBA00022572"/>
    </source>
</evidence>
<evidence type="ECO:0000256" key="2">
    <source>
        <dbReference type="ARBA" id="ARBA00023157"/>
    </source>
</evidence>
<reference evidence="7" key="1">
    <citation type="journal article" date="2013" name="Genetics">
        <title>The draft genome and transcriptome of Panagrellus redivivus are shaped by the harsh demands of a free-living lifestyle.</title>
        <authorList>
            <person name="Srinivasan J."/>
            <person name="Dillman A.R."/>
            <person name="Macchietto M.G."/>
            <person name="Heikkinen L."/>
            <person name="Lakso M."/>
            <person name="Fracchia K.M."/>
            <person name="Antoshechkin I."/>
            <person name="Mortazavi A."/>
            <person name="Wong G."/>
            <person name="Sternberg P.W."/>
        </authorList>
    </citation>
    <scope>NUCLEOTIDE SEQUENCE [LARGE SCALE GENOMIC DNA]</scope>
    <source>
        <strain evidence="7">MT8872</strain>
    </source>
</reference>
<evidence type="ECO:0000256" key="3">
    <source>
        <dbReference type="PROSITE-ProRule" id="PRU00121"/>
    </source>
</evidence>
<dbReference type="InterPro" id="IPR038178">
    <property type="entry name" value="Kringle_sf"/>
</dbReference>